<dbReference type="Gene3D" id="3.40.50.150">
    <property type="entry name" value="Vaccinia Virus protein VP39"/>
    <property type="match status" value="1"/>
</dbReference>
<dbReference type="SUPFAM" id="SSF53335">
    <property type="entry name" value="S-adenosyl-L-methionine-dependent methyltransferases"/>
    <property type="match status" value="1"/>
</dbReference>
<dbReference type="InterPro" id="IPR029063">
    <property type="entry name" value="SAM-dependent_MTases_sf"/>
</dbReference>
<name>A0A168J999_MUCCL</name>
<dbReference type="AlphaFoldDB" id="A0A168J999"/>
<comment type="catalytic activity">
    <reaction evidence="8">
        <text>[protein]-L-isoaspartate + S-adenosyl-L-methionine = [protein]-L-isoaspartate alpha-methyl ester + S-adenosyl-L-homocysteine</text>
        <dbReference type="Rhea" id="RHEA:12705"/>
        <dbReference type="Rhea" id="RHEA-COMP:12143"/>
        <dbReference type="Rhea" id="RHEA-COMP:12144"/>
        <dbReference type="ChEBI" id="CHEBI:57856"/>
        <dbReference type="ChEBI" id="CHEBI:59789"/>
        <dbReference type="ChEBI" id="CHEBI:90596"/>
        <dbReference type="ChEBI" id="CHEBI:90598"/>
        <dbReference type="EC" id="2.1.1.77"/>
    </reaction>
    <physiologicalReaction direction="left-to-right" evidence="8">
        <dbReference type="Rhea" id="RHEA:12706"/>
    </physiologicalReaction>
</comment>
<dbReference type="Proteomes" id="UP000077051">
    <property type="component" value="Unassembled WGS sequence"/>
</dbReference>
<sequence>MAWACSATSNEGLVQKLLQASIITKERVVQAMTTVDRKDFCPRDPYEDSPQGIGYGVTISAPHMHGYALDKLEPYLKPGMKALDIGSGSGYLTACMASMVGSSGKVVGVEHIRELVDSAKRNLQKSHSDYHQLEFVAGDGRLGYEKEAPFDCIHVGAAAPVTPQSLISQLKSPGRLFIPVGEQDEQQWIMLYDKDENGHVTETKWLGVKYVPLTDVQNQKKIYG</sequence>
<evidence type="ECO:0000313" key="12">
    <source>
        <dbReference type="Proteomes" id="UP000077051"/>
    </source>
</evidence>
<proteinExistence type="inferred from homology"/>
<keyword evidence="7 10" id="KW-0949">S-adenosyl-L-methionine</keyword>
<dbReference type="PANTHER" id="PTHR11579:SF0">
    <property type="entry name" value="PROTEIN-L-ISOASPARTATE(D-ASPARTATE) O-METHYLTRANSFERASE"/>
    <property type="match status" value="1"/>
</dbReference>
<keyword evidence="4" id="KW-0963">Cytoplasm</keyword>
<keyword evidence="6 10" id="KW-0808">Transferase</keyword>
<evidence type="ECO:0000256" key="5">
    <source>
        <dbReference type="ARBA" id="ARBA00022603"/>
    </source>
</evidence>
<gene>
    <name evidence="11" type="ORF">MUCCIDRAFT_156675</name>
</gene>
<evidence type="ECO:0000256" key="8">
    <source>
        <dbReference type="ARBA" id="ARBA00035815"/>
    </source>
</evidence>
<organism evidence="11 12">
    <name type="scientific">Mucor lusitanicus CBS 277.49</name>
    <dbReference type="NCBI Taxonomy" id="747725"/>
    <lineage>
        <taxon>Eukaryota</taxon>
        <taxon>Fungi</taxon>
        <taxon>Fungi incertae sedis</taxon>
        <taxon>Mucoromycota</taxon>
        <taxon>Mucoromycotina</taxon>
        <taxon>Mucoromycetes</taxon>
        <taxon>Mucorales</taxon>
        <taxon>Mucorineae</taxon>
        <taxon>Mucoraceae</taxon>
        <taxon>Mucor</taxon>
    </lineage>
</organism>
<dbReference type="FunFam" id="3.40.50.150:FF:000235">
    <property type="entry name" value="Protein-L-isoaspartate O-methyltransferase"/>
    <property type="match status" value="1"/>
</dbReference>
<comment type="subcellular location">
    <subcellularLocation>
        <location evidence="1">Cytoplasm</location>
        <location evidence="1">Cytosol</location>
    </subcellularLocation>
</comment>
<comment type="subunit">
    <text evidence="3">Monomer.</text>
</comment>
<comment type="caution">
    <text evidence="11">The sequence shown here is derived from an EMBL/GenBank/DDBJ whole genome shotgun (WGS) entry which is preliminary data.</text>
</comment>
<evidence type="ECO:0000313" key="11">
    <source>
        <dbReference type="EMBL" id="OAD00912.1"/>
    </source>
</evidence>
<dbReference type="VEuPathDB" id="FungiDB:MUCCIDRAFT_156675"/>
<dbReference type="PROSITE" id="PS01279">
    <property type="entry name" value="PCMT"/>
    <property type="match status" value="1"/>
</dbReference>
<protein>
    <recommendedName>
        <fullName evidence="10">Protein-L-isoaspartate O-methyltransferase</fullName>
        <ecNumber evidence="10">2.1.1.77</ecNumber>
    </recommendedName>
</protein>
<evidence type="ECO:0000256" key="10">
    <source>
        <dbReference type="RuleBase" id="RU003802"/>
    </source>
</evidence>
<dbReference type="GO" id="GO:0005829">
    <property type="term" value="C:cytosol"/>
    <property type="evidence" value="ECO:0007669"/>
    <property type="project" value="UniProtKB-SubCell"/>
</dbReference>
<dbReference type="EC" id="2.1.1.77" evidence="10"/>
<dbReference type="STRING" id="747725.A0A168J999"/>
<keyword evidence="12" id="KW-1185">Reference proteome</keyword>
<dbReference type="NCBIfam" id="TIGR00080">
    <property type="entry name" value="pimt"/>
    <property type="match status" value="1"/>
</dbReference>
<dbReference type="PANTHER" id="PTHR11579">
    <property type="entry name" value="PROTEIN-L-ISOASPARTATE O-METHYLTRANSFERASE"/>
    <property type="match status" value="1"/>
</dbReference>
<evidence type="ECO:0000256" key="9">
    <source>
        <dbReference type="ARBA" id="ARBA00054057"/>
    </source>
</evidence>
<evidence type="ECO:0000256" key="3">
    <source>
        <dbReference type="ARBA" id="ARBA00011245"/>
    </source>
</evidence>
<comment type="function">
    <text evidence="9">Initiates the repair of damaged proteins by catalyzing methyl esterification of L-isoaspartyl and D-aspartyl residues produced by spontaneous isomerization and racemization of L-aspartyl and L-asparaginyl residues in aging peptides and proteins.</text>
</comment>
<accession>A0A168J999</accession>
<dbReference type="GO" id="GO:0004719">
    <property type="term" value="F:protein-L-isoaspartate (D-aspartate) O-methyltransferase activity"/>
    <property type="evidence" value="ECO:0007669"/>
    <property type="project" value="UniProtKB-UniRule"/>
</dbReference>
<evidence type="ECO:0000256" key="6">
    <source>
        <dbReference type="ARBA" id="ARBA00022679"/>
    </source>
</evidence>
<dbReference type="GO" id="GO:0006950">
    <property type="term" value="P:response to stress"/>
    <property type="evidence" value="ECO:0007669"/>
    <property type="project" value="UniProtKB-ARBA"/>
</dbReference>
<evidence type="ECO:0000256" key="4">
    <source>
        <dbReference type="ARBA" id="ARBA00022490"/>
    </source>
</evidence>
<dbReference type="Pfam" id="PF01135">
    <property type="entry name" value="PCMT"/>
    <property type="match status" value="1"/>
</dbReference>
<keyword evidence="5 10" id="KW-0489">Methyltransferase</keyword>
<reference evidence="11 12" key="1">
    <citation type="submission" date="2015-06" db="EMBL/GenBank/DDBJ databases">
        <title>Expansion of signal transduction pathways in fungi by whole-genome duplication.</title>
        <authorList>
            <consortium name="DOE Joint Genome Institute"/>
            <person name="Corrochano L.M."/>
            <person name="Kuo A."/>
            <person name="Marcet-Houben M."/>
            <person name="Polaino S."/>
            <person name="Salamov A."/>
            <person name="Villalobos J.M."/>
            <person name="Alvarez M.I."/>
            <person name="Avalos J."/>
            <person name="Benito E.P."/>
            <person name="Benoit I."/>
            <person name="Burger G."/>
            <person name="Camino L.P."/>
            <person name="Canovas D."/>
            <person name="Cerda-Olmedo E."/>
            <person name="Cheng J.-F."/>
            <person name="Dominguez A."/>
            <person name="Elias M."/>
            <person name="Eslava A.P."/>
            <person name="Glaser F."/>
            <person name="Grimwood J."/>
            <person name="Gutierrez G."/>
            <person name="Heitman J."/>
            <person name="Henrissat B."/>
            <person name="Iturriaga E.A."/>
            <person name="Lang B.F."/>
            <person name="Lavin J.L."/>
            <person name="Lee S."/>
            <person name="Li W."/>
            <person name="Lindquist E."/>
            <person name="Lopez-Garcia S."/>
            <person name="Luque E.M."/>
            <person name="Marcos A.T."/>
            <person name="Martin J."/>
            <person name="Mccluskey K."/>
            <person name="Medina H.R."/>
            <person name="Miralles-Duran A."/>
            <person name="Miyazaki A."/>
            <person name="Munoz-Torres E."/>
            <person name="Oguiza J.A."/>
            <person name="Ohm R."/>
            <person name="Olmedo M."/>
            <person name="Orejas M."/>
            <person name="Ortiz-Castellanos L."/>
            <person name="Pisabarro A.G."/>
            <person name="Rodriguez-Romero J."/>
            <person name="Ruiz-Herrera J."/>
            <person name="Ruiz-Vazquez R."/>
            <person name="Sanz C."/>
            <person name="Schackwitz W."/>
            <person name="Schmutz J."/>
            <person name="Shahriari M."/>
            <person name="Shelest E."/>
            <person name="Silva-Franco F."/>
            <person name="Soanes D."/>
            <person name="Syed K."/>
            <person name="Tagua V.G."/>
            <person name="Talbot N.J."/>
            <person name="Thon M."/>
            <person name="De Vries R.P."/>
            <person name="Wiebenga A."/>
            <person name="Yadav J.S."/>
            <person name="Braun E.L."/>
            <person name="Baker S."/>
            <person name="Garre V."/>
            <person name="Horwitz B."/>
            <person name="Torres-Martinez S."/>
            <person name="Idnurm A."/>
            <person name="Herrera-Estrella A."/>
            <person name="Gabaldon T."/>
            <person name="Grigoriev I.V."/>
        </authorList>
    </citation>
    <scope>NUCLEOTIDE SEQUENCE [LARGE SCALE GENOMIC DNA]</scope>
    <source>
        <strain evidence="11 12">CBS 277.49</strain>
    </source>
</reference>
<dbReference type="GO" id="GO:0032259">
    <property type="term" value="P:methylation"/>
    <property type="evidence" value="ECO:0007669"/>
    <property type="project" value="UniProtKB-KW"/>
</dbReference>
<dbReference type="CDD" id="cd02440">
    <property type="entry name" value="AdoMet_MTases"/>
    <property type="match status" value="1"/>
</dbReference>
<evidence type="ECO:0000256" key="7">
    <source>
        <dbReference type="ARBA" id="ARBA00022691"/>
    </source>
</evidence>
<dbReference type="InterPro" id="IPR000682">
    <property type="entry name" value="PCMT"/>
</dbReference>
<evidence type="ECO:0000256" key="1">
    <source>
        <dbReference type="ARBA" id="ARBA00004514"/>
    </source>
</evidence>
<dbReference type="OrthoDB" id="73890at2759"/>
<dbReference type="EMBL" id="AMYB01000006">
    <property type="protein sequence ID" value="OAD00912.1"/>
    <property type="molecule type" value="Genomic_DNA"/>
</dbReference>
<comment type="similarity">
    <text evidence="2 10">Belongs to the methyltransferase superfamily. L-isoaspartyl/D-aspartyl protein methyltransferase family.</text>
</comment>
<evidence type="ECO:0000256" key="2">
    <source>
        <dbReference type="ARBA" id="ARBA00005369"/>
    </source>
</evidence>